<dbReference type="OrthoDB" id="9765647at2"/>
<gene>
    <name evidence="1" type="ORF">KR76_11140</name>
</gene>
<dbReference type="eggNOG" id="COG1073">
    <property type="taxonomic scope" value="Bacteria"/>
</dbReference>
<dbReference type="InterPro" id="IPR029058">
    <property type="entry name" value="AB_hydrolase_fold"/>
</dbReference>
<dbReference type="PANTHER" id="PTHR43265:SF1">
    <property type="entry name" value="ESTERASE ESTD"/>
    <property type="match status" value="1"/>
</dbReference>
<dbReference type="EMBL" id="CP009896">
    <property type="protein sequence ID" value="AIY17169.1"/>
    <property type="molecule type" value="Genomic_DNA"/>
</dbReference>
<dbReference type="SUPFAM" id="SSF53474">
    <property type="entry name" value="alpha/beta-Hydrolases"/>
    <property type="match status" value="1"/>
</dbReference>
<dbReference type="AlphaFoldDB" id="A0A0A1DIN2"/>
<dbReference type="Proteomes" id="UP000030300">
    <property type="component" value="Chromosome"/>
</dbReference>
<dbReference type="PRINTS" id="PR00111">
    <property type="entry name" value="ABHYDROLASE"/>
</dbReference>
<dbReference type="HOGENOM" id="CLU_033707_2_0_11"/>
<dbReference type="RefSeq" id="WP_038678293.1">
    <property type="nucleotide sequence ID" value="NZ_BJMC01000008.1"/>
</dbReference>
<dbReference type="PROSITE" id="PS51257">
    <property type="entry name" value="PROKAR_LIPOPROTEIN"/>
    <property type="match status" value="1"/>
</dbReference>
<dbReference type="KEGG" id="psim:KR76_11140"/>
<accession>A0A0A1DIN2</accession>
<dbReference type="InterPro" id="IPR000073">
    <property type="entry name" value="AB_hydrolase_1"/>
</dbReference>
<sequence length="456" mass="48135">MSRKSPRIIVLVLAVLALVLSACSEGEKKPASEKPAAAKPRGLDGDWAGAIEVPGAPLDIGVTFADGGATITIPAQGLDAAELTDVRTTVADVAFAVPQLAPDATFAGTYSSATERITGKLSTSGQELAVSLERGTVAPLERPQEPEEPFPYRSEDVSFEAGEVTIAGTLTLPEDEGEGEGPYPAVVLLTGAGAQDRDEQGFAHKPFLVLADALTRSGYAVLRTDDRGVGGTTGSDDDATYDDLVADALAMTDFLRERPEIDPERIGLMGHSQGGYLAPLAASRAPEKVAFTVLMAGPAQTGCEVLKYQARAQLELQGQSTPARLRESDEANQRLCDLLAAGDLDGAQALEPTVTPTMAAQTTYDPEPALRALKVPSLAFFGSKDVQVPPSLNEPLMRRFLQENADATVHVFPGANHLMQPAQSGTPDEYAQLTTTIDPDVLAYVTTWLKENVPAR</sequence>
<evidence type="ECO:0000313" key="1">
    <source>
        <dbReference type="EMBL" id="AIY17169.1"/>
    </source>
</evidence>
<dbReference type="MEROPS" id="S09.B04"/>
<dbReference type="GeneID" id="96609442"/>
<dbReference type="GO" id="GO:0052689">
    <property type="term" value="F:carboxylic ester hydrolase activity"/>
    <property type="evidence" value="ECO:0007669"/>
    <property type="project" value="TreeGrafter"/>
</dbReference>
<evidence type="ECO:0000313" key="2">
    <source>
        <dbReference type="Proteomes" id="UP000030300"/>
    </source>
</evidence>
<keyword evidence="2" id="KW-1185">Reference proteome</keyword>
<proteinExistence type="predicted"/>
<dbReference type="Pfam" id="PF12697">
    <property type="entry name" value="Abhydrolase_6"/>
    <property type="match status" value="1"/>
</dbReference>
<protein>
    <submittedName>
        <fullName evidence="1">Uncharacterized protein</fullName>
    </submittedName>
</protein>
<dbReference type="STRING" id="2045.KR76_11140"/>
<organism evidence="1 2">
    <name type="scientific">Nocardioides simplex</name>
    <name type="common">Arthrobacter simplex</name>
    <dbReference type="NCBI Taxonomy" id="2045"/>
    <lineage>
        <taxon>Bacteria</taxon>
        <taxon>Bacillati</taxon>
        <taxon>Actinomycetota</taxon>
        <taxon>Actinomycetes</taxon>
        <taxon>Propionibacteriales</taxon>
        <taxon>Nocardioidaceae</taxon>
        <taxon>Pimelobacter</taxon>
    </lineage>
</organism>
<name>A0A0A1DIN2_NOCSI</name>
<dbReference type="InterPro" id="IPR053145">
    <property type="entry name" value="AB_hydrolase_Est10"/>
</dbReference>
<dbReference type="Gene3D" id="3.40.50.1820">
    <property type="entry name" value="alpha/beta hydrolase"/>
    <property type="match status" value="1"/>
</dbReference>
<dbReference type="PANTHER" id="PTHR43265">
    <property type="entry name" value="ESTERASE ESTD"/>
    <property type="match status" value="1"/>
</dbReference>
<reference evidence="1 2" key="1">
    <citation type="journal article" date="2015" name="Genome Announc.">
        <title>Complete Genome Sequence of Steroid-Transforming Nocardioides simplex VKM Ac-2033D.</title>
        <authorList>
            <person name="Shtratnikova V.Y."/>
            <person name="Schelkunov M.I."/>
            <person name="Pekov Y.A."/>
            <person name="Fokina V.V."/>
            <person name="Logacheva M.D."/>
            <person name="Sokolov S.L."/>
            <person name="Bragin E.Y."/>
            <person name="Ashapkin V.V."/>
            <person name="Donova M.V."/>
        </authorList>
    </citation>
    <scope>NUCLEOTIDE SEQUENCE [LARGE SCALE GENOMIC DNA]</scope>
    <source>
        <strain evidence="1 2">VKM Ac-2033D</strain>
    </source>
</reference>